<proteinExistence type="predicted"/>
<reference evidence="1" key="1">
    <citation type="journal article" date="2023" name="Mol. Biol. Evol.">
        <title>Third-Generation Sequencing Reveals the Adaptive Role of the Epigenome in Three Deep-Sea Polychaetes.</title>
        <authorList>
            <person name="Perez M."/>
            <person name="Aroh O."/>
            <person name="Sun Y."/>
            <person name="Lan Y."/>
            <person name="Juniper S.K."/>
            <person name="Young C.R."/>
            <person name="Angers B."/>
            <person name="Qian P.Y."/>
        </authorList>
    </citation>
    <scope>NUCLEOTIDE SEQUENCE</scope>
    <source>
        <strain evidence="1">R07B-5</strain>
    </source>
</reference>
<dbReference type="EMBL" id="JAODUO010000194">
    <property type="protein sequence ID" value="KAK2186651.1"/>
    <property type="molecule type" value="Genomic_DNA"/>
</dbReference>
<protein>
    <submittedName>
        <fullName evidence="1">Uncharacterized protein</fullName>
    </submittedName>
</protein>
<sequence length="275" mass="30059">MLLEHGADPEVPHRKNGCTPLHLAHFCTIDDTHPGSTIDALRDAGACVNSPGGAKCGKRAIDHAIQACDCGEHQRLDSVQVLLRAGAQVALQSVLIAIDVANPQFVELLLLAGGDCGCALESTKFWGQPLNRVLCARLKGPRECYKRMFRLLAQGTVCLPVTRAQKTCRGPSNQHLAIESELRAMAKDHADLARYLYAFLLRNAFYPTGEIRSLTVGACAVEWADEYLESAPPLQDLAVRVLRSHLYQNGNILYGASRLRMPSRIVNAILMINPL</sequence>
<evidence type="ECO:0000313" key="2">
    <source>
        <dbReference type="Proteomes" id="UP001209878"/>
    </source>
</evidence>
<dbReference type="InterPro" id="IPR036770">
    <property type="entry name" value="Ankyrin_rpt-contain_sf"/>
</dbReference>
<dbReference type="SUPFAM" id="SSF48403">
    <property type="entry name" value="Ankyrin repeat"/>
    <property type="match status" value="1"/>
</dbReference>
<dbReference type="Gene3D" id="1.25.40.20">
    <property type="entry name" value="Ankyrin repeat-containing domain"/>
    <property type="match status" value="1"/>
</dbReference>
<comment type="caution">
    <text evidence="1">The sequence shown here is derived from an EMBL/GenBank/DDBJ whole genome shotgun (WGS) entry which is preliminary data.</text>
</comment>
<dbReference type="AlphaFoldDB" id="A0AAD9UES4"/>
<keyword evidence="2" id="KW-1185">Reference proteome</keyword>
<name>A0AAD9UES4_RIDPI</name>
<accession>A0AAD9UES4</accession>
<gene>
    <name evidence="1" type="ORF">NP493_194g08049</name>
</gene>
<evidence type="ECO:0000313" key="1">
    <source>
        <dbReference type="EMBL" id="KAK2186651.1"/>
    </source>
</evidence>
<organism evidence="1 2">
    <name type="scientific">Ridgeia piscesae</name>
    <name type="common">Tubeworm</name>
    <dbReference type="NCBI Taxonomy" id="27915"/>
    <lineage>
        <taxon>Eukaryota</taxon>
        <taxon>Metazoa</taxon>
        <taxon>Spiralia</taxon>
        <taxon>Lophotrochozoa</taxon>
        <taxon>Annelida</taxon>
        <taxon>Polychaeta</taxon>
        <taxon>Sedentaria</taxon>
        <taxon>Canalipalpata</taxon>
        <taxon>Sabellida</taxon>
        <taxon>Siboglinidae</taxon>
        <taxon>Ridgeia</taxon>
    </lineage>
</organism>
<dbReference type="Proteomes" id="UP001209878">
    <property type="component" value="Unassembled WGS sequence"/>
</dbReference>